<dbReference type="EMBL" id="CACTIH010003623">
    <property type="protein sequence ID" value="CAA2978880.1"/>
    <property type="molecule type" value="Genomic_DNA"/>
</dbReference>
<feature type="region of interest" description="Disordered" evidence="6">
    <location>
        <begin position="1"/>
        <end position="53"/>
    </location>
</feature>
<keyword evidence="4 7" id="KW-1133">Transmembrane helix</keyword>
<dbReference type="GO" id="GO:0016020">
    <property type="term" value="C:membrane"/>
    <property type="evidence" value="ECO:0007669"/>
    <property type="project" value="UniProtKB-SubCell"/>
</dbReference>
<comment type="similarity">
    <text evidence="2">Belongs to the autoinducer-2 exporter (AI-2E) (TC 2.A.86) family.</text>
</comment>
<gene>
    <name evidence="8" type="ORF">OLEA9_A019534</name>
</gene>
<keyword evidence="5 7" id="KW-0472">Membrane</keyword>
<feature type="transmembrane region" description="Helical" evidence="7">
    <location>
        <begin position="63"/>
        <end position="84"/>
    </location>
</feature>
<dbReference type="OrthoDB" id="1728879at2759"/>
<sequence>MKLVPFNSDSKSEPNSSSPPWQDMFRSASIRKPETNDAPPLKPDAPPQQYGGNSLSNDPQVRLALYITMAHAGLAFTIFVLYGVCKLLEDFLRPILWAVLCSIPLRGIQQTLVEFWSEPLKLGLTETVLAVPGAIMGPLMTTVVTALKDLYVEFVLELPKEKIN</sequence>
<evidence type="ECO:0000256" key="4">
    <source>
        <dbReference type="ARBA" id="ARBA00022989"/>
    </source>
</evidence>
<dbReference type="PANTHER" id="PTHR21716:SF72">
    <property type="entry name" value="TRANSMEMBRANE PROTEIN C9ORF5 PROTEIN"/>
    <property type="match status" value="1"/>
</dbReference>
<evidence type="ECO:0000256" key="1">
    <source>
        <dbReference type="ARBA" id="ARBA00004141"/>
    </source>
</evidence>
<evidence type="ECO:0000313" key="8">
    <source>
        <dbReference type="EMBL" id="CAA2978880.1"/>
    </source>
</evidence>
<name>A0A8S0RH00_OLEEU</name>
<evidence type="ECO:0000256" key="6">
    <source>
        <dbReference type="SAM" id="MobiDB-lite"/>
    </source>
</evidence>
<keyword evidence="9" id="KW-1185">Reference proteome</keyword>
<comment type="caution">
    <text evidence="8">The sequence shown here is derived from an EMBL/GenBank/DDBJ whole genome shotgun (WGS) entry which is preliminary data.</text>
</comment>
<proteinExistence type="inferred from homology"/>
<dbReference type="PANTHER" id="PTHR21716">
    <property type="entry name" value="TRANSMEMBRANE PROTEIN"/>
    <property type="match status" value="1"/>
</dbReference>
<evidence type="ECO:0000256" key="7">
    <source>
        <dbReference type="SAM" id="Phobius"/>
    </source>
</evidence>
<dbReference type="InterPro" id="IPR002549">
    <property type="entry name" value="AI-2E-like"/>
</dbReference>
<dbReference type="Gramene" id="OE9A019534T1">
    <property type="protein sequence ID" value="OE9A019534C1"/>
    <property type="gene ID" value="OE9A019534"/>
</dbReference>
<dbReference type="Proteomes" id="UP000594638">
    <property type="component" value="Unassembled WGS sequence"/>
</dbReference>
<evidence type="ECO:0000256" key="2">
    <source>
        <dbReference type="ARBA" id="ARBA00009773"/>
    </source>
</evidence>
<dbReference type="AlphaFoldDB" id="A0A8S0RH00"/>
<keyword evidence="3 7" id="KW-0812">Transmembrane</keyword>
<evidence type="ECO:0000256" key="3">
    <source>
        <dbReference type="ARBA" id="ARBA00022692"/>
    </source>
</evidence>
<evidence type="ECO:0000313" key="9">
    <source>
        <dbReference type="Proteomes" id="UP000594638"/>
    </source>
</evidence>
<evidence type="ECO:0000256" key="5">
    <source>
        <dbReference type="ARBA" id="ARBA00023136"/>
    </source>
</evidence>
<accession>A0A8S0RH00</accession>
<protein>
    <submittedName>
        <fullName evidence="8">Transmembrane 245-like</fullName>
    </submittedName>
</protein>
<comment type="subcellular location">
    <subcellularLocation>
        <location evidence="1">Membrane</location>
        <topology evidence="1">Multi-pass membrane protein</topology>
    </subcellularLocation>
</comment>
<reference evidence="8 9" key="1">
    <citation type="submission" date="2019-12" db="EMBL/GenBank/DDBJ databases">
        <authorList>
            <person name="Alioto T."/>
            <person name="Alioto T."/>
            <person name="Gomez Garrido J."/>
        </authorList>
    </citation>
    <scope>NUCLEOTIDE SEQUENCE [LARGE SCALE GENOMIC DNA]</scope>
</reference>
<organism evidence="8 9">
    <name type="scientific">Olea europaea subsp. europaea</name>
    <dbReference type="NCBI Taxonomy" id="158383"/>
    <lineage>
        <taxon>Eukaryota</taxon>
        <taxon>Viridiplantae</taxon>
        <taxon>Streptophyta</taxon>
        <taxon>Embryophyta</taxon>
        <taxon>Tracheophyta</taxon>
        <taxon>Spermatophyta</taxon>
        <taxon>Magnoliopsida</taxon>
        <taxon>eudicotyledons</taxon>
        <taxon>Gunneridae</taxon>
        <taxon>Pentapetalae</taxon>
        <taxon>asterids</taxon>
        <taxon>lamiids</taxon>
        <taxon>Lamiales</taxon>
        <taxon>Oleaceae</taxon>
        <taxon>Oleeae</taxon>
        <taxon>Olea</taxon>
    </lineage>
</organism>